<feature type="transmembrane region" description="Helical" evidence="5">
    <location>
        <begin position="208"/>
        <end position="233"/>
    </location>
</feature>
<feature type="transmembrane region" description="Helical" evidence="5">
    <location>
        <begin position="290"/>
        <end position="313"/>
    </location>
</feature>
<keyword evidence="3 5" id="KW-1133">Transmembrane helix</keyword>
<feature type="transmembrane region" description="Helical" evidence="5">
    <location>
        <begin position="384"/>
        <end position="414"/>
    </location>
</feature>
<dbReference type="InterPro" id="IPR036513">
    <property type="entry name" value="STAS_dom_sf"/>
</dbReference>
<dbReference type="Pfam" id="PF00916">
    <property type="entry name" value="Sulfate_transp"/>
    <property type="match status" value="1"/>
</dbReference>
<dbReference type="SUPFAM" id="SSF52091">
    <property type="entry name" value="SpoIIaa-like"/>
    <property type="match status" value="1"/>
</dbReference>
<sequence length="581" mass="59572">MNTASPRWIASLGRFLPSRADALAMRRQPGRDLIAGMTVAVVALPLALGFGVSSGLGAAAGLTTAIVAGAVAAIFGGSNLQVSGPTGAMTVVLVPIVHDHGPGGVLTVGLLAGMILLALAVLRVGRAMRYVPAPVVEGFTAGIAAVIFLQQVPAALGVHPQDQDTVTAVAWGAITDFAHRPRWTALALAAAVVAFMLAGARLRPTVPFSLIAVATASILVAATGWDVATLGALPATLPSPSLGFLDISAIPTLAASAVAVAALAALESLLSASVADAMTSQEQHDPDRELFGQGLANLIVPLFGGVPATGAIARTAVNVRSGASSRLAALTHALLLAGIMLAAAPLVAHIPLAALAGVLLATALRMVEIASLRALSRTSRSDAAVMTLTTTATIALDLVVAVLLGLVTAGALALRQIARSARLEEVPLDTADHHDADQALLTDHALLTEHIAVYRIDGPMFFAAAHRFLPELTAIADVKILILRLSRISAIDATGAIVLRDIIDRLEHRGTTVYLSGLRPEHTKALAAIGLLDRLEKQGHLFDSAAAAIQTARNHLRHTGTIPKQGQPLPVHAIILPGPEA</sequence>
<keyword evidence="2 5" id="KW-0812">Transmembrane</keyword>
<feature type="transmembrane region" description="Helical" evidence="5">
    <location>
        <begin position="334"/>
        <end position="364"/>
    </location>
</feature>
<dbReference type="PANTHER" id="PTHR11814">
    <property type="entry name" value="SULFATE TRANSPORTER"/>
    <property type="match status" value="1"/>
</dbReference>
<reference evidence="8" key="1">
    <citation type="submission" date="2015-11" db="EMBL/GenBank/DDBJ databases">
        <authorList>
            <person name="Varghese N."/>
        </authorList>
    </citation>
    <scope>NUCLEOTIDE SEQUENCE [LARGE SCALE GENOMIC DNA]</scope>
    <source>
        <strain evidence="8">DSM 45899</strain>
    </source>
</reference>
<dbReference type="Gene3D" id="3.30.750.24">
    <property type="entry name" value="STAS domain"/>
    <property type="match status" value="1"/>
</dbReference>
<dbReference type="Proteomes" id="UP000198802">
    <property type="component" value="Unassembled WGS sequence"/>
</dbReference>
<name>A0A0S4QM99_9ACTN</name>
<dbReference type="PROSITE" id="PS50801">
    <property type="entry name" value="STAS"/>
    <property type="match status" value="1"/>
</dbReference>
<comment type="subcellular location">
    <subcellularLocation>
        <location evidence="1">Membrane</location>
        <topology evidence="1">Multi-pass membrane protein</topology>
    </subcellularLocation>
</comment>
<protein>
    <submittedName>
        <fullName evidence="7">Sulfate permease, SulP family</fullName>
    </submittedName>
</protein>
<evidence type="ECO:0000256" key="1">
    <source>
        <dbReference type="ARBA" id="ARBA00004141"/>
    </source>
</evidence>
<dbReference type="AlphaFoldDB" id="A0A0S4QM99"/>
<evidence type="ECO:0000256" key="3">
    <source>
        <dbReference type="ARBA" id="ARBA00022989"/>
    </source>
</evidence>
<dbReference type="RefSeq" id="WP_091277221.1">
    <property type="nucleotide sequence ID" value="NZ_FAOZ01000008.1"/>
</dbReference>
<feature type="transmembrane region" description="Helical" evidence="5">
    <location>
        <begin position="245"/>
        <end position="270"/>
    </location>
</feature>
<dbReference type="Pfam" id="PF01740">
    <property type="entry name" value="STAS"/>
    <property type="match status" value="1"/>
</dbReference>
<dbReference type="InterPro" id="IPR001902">
    <property type="entry name" value="SLC26A/SulP_fam"/>
</dbReference>
<dbReference type="GO" id="GO:0016020">
    <property type="term" value="C:membrane"/>
    <property type="evidence" value="ECO:0007669"/>
    <property type="project" value="UniProtKB-SubCell"/>
</dbReference>
<evidence type="ECO:0000259" key="6">
    <source>
        <dbReference type="PROSITE" id="PS50801"/>
    </source>
</evidence>
<feature type="transmembrane region" description="Helical" evidence="5">
    <location>
        <begin position="104"/>
        <end position="122"/>
    </location>
</feature>
<evidence type="ECO:0000256" key="2">
    <source>
        <dbReference type="ARBA" id="ARBA00022692"/>
    </source>
</evidence>
<feature type="domain" description="STAS" evidence="6">
    <location>
        <begin position="441"/>
        <end position="552"/>
    </location>
</feature>
<feature type="transmembrane region" description="Helical" evidence="5">
    <location>
        <begin position="56"/>
        <end position="75"/>
    </location>
</feature>
<accession>A0A0S4QM99</accession>
<evidence type="ECO:0000313" key="7">
    <source>
        <dbReference type="EMBL" id="CUU56605.1"/>
    </source>
</evidence>
<feature type="transmembrane region" description="Helical" evidence="5">
    <location>
        <begin position="33"/>
        <end position="50"/>
    </location>
</feature>
<dbReference type="InterPro" id="IPR002645">
    <property type="entry name" value="STAS_dom"/>
</dbReference>
<keyword evidence="8" id="KW-1185">Reference proteome</keyword>
<evidence type="ECO:0000256" key="4">
    <source>
        <dbReference type="ARBA" id="ARBA00023136"/>
    </source>
</evidence>
<dbReference type="GO" id="GO:0055085">
    <property type="term" value="P:transmembrane transport"/>
    <property type="evidence" value="ECO:0007669"/>
    <property type="project" value="InterPro"/>
</dbReference>
<proteinExistence type="predicted"/>
<evidence type="ECO:0000256" key="5">
    <source>
        <dbReference type="SAM" id="Phobius"/>
    </source>
</evidence>
<organism evidence="7 8">
    <name type="scientific">Parafrankia irregularis</name>
    <dbReference type="NCBI Taxonomy" id="795642"/>
    <lineage>
        <taxon>Bacteria</taxon>
        <taxon>Bacillati</taxon>
        <taxon>Actinomycetota</taxon>
        <taxon>Actinomycetes</taxon>
        <taxon>Frankiales</taxon>
        <taxon>Frankiaceae</taxon>
        <taxon>Parafrankia</taxon>
    </lineage>
</organism>
<evidence type="ECO:0000313" key="8">
    <source>
        <dbReference type="Proteomes" id="UP000198802"/>
    </source>
</evidence>
<dbReference type="CDD" id="cd07042">
    <property type="entry name" value="STAS_SulP_like_sulfate_transporter"/>
    <property type="match status" value="1"/>
</dbReference>
<dbReference type="EMBL" id="FAOZ01000008">
    <property type="protein sequence ID" value="CUU56605.1"/>
    <property type="molecule type" value="Genomic_DNA"/>
</dbReference>
<dbReference type="InterPro" id="IPR011547">
    <property type="entry name" value="SLC26A/SulP_dom"/>
</dbReference>
<keyword evidence="4 5" id="KW-0472">Membrane</keyword>
<gene>
    <name evidence="7" type="ORF">Ga0074812_108133</name>
</gene>
<feature type="transmembrane region" description="Helical" evidence="5">
    <location>
        <begin position="183"/>
        <end position="202"/>
    </location>
</feature>